<evidence type="ECO:0000313" key="2">
    <source>
        <dbReference type="Proteomes" id="UP000231469"/>
    </source>
</evidence>
<dbReference type="Proteomes" id="UP000231469">
    <property type="component" value="Unassembled WGS sequence"/>
</dbReference>
<name>A0A2M7VL11_9BACT</name>
<comment type="caution">
    <text evidence="1">The sequence shown here is derived from an EMBL/GenBank/DDBJ whole genome shotgun (WGS) entry which is preliminary data.</text>
</comment>
<proteinExistence type="predicted"/>
<accession>A0A2M7VL11</accession>
<protein>
    <submittedName>
        <fullName evidence="1">Uncharacterized protein</fullName>
    </submittedName>
</protein>
<organism evidence="1 2">
    <name type="scientific">bacterium (Candidatus Gribaldobacteria) CG_4_10_14_0_2_um_filter_36_18</name>
    <dbReference type="NCBI Taxonomy" id="2014264"/>
    <lineage>
        <taxon>Bacteria</taxon>
        <taxon>Candidatus Gribaldobacteria</taxon>
    </lineage>
</organism>
<sequence>MESKIVKKEFINNEEAAILIDAYKNNIKIIDQGDLGDIKVCWIKNGFCKVEFDKGKIKYYCNPFF</sequence>
<evidence type="ECO:0000313" key="1">
    <source>
        <dbReference type="EMBL" id="PJA02359.1"/>
    </source>
</evidence>
<dbReference type="EMBL" id="PFPS01000052">
    <property type="protein sequence ID" value="PJA02359.1"/>
    <property type="molecule type" value="Genomic_DNA"/>
</dbReference>
<reference evidence="2" key="1">
    <citation type="submission" date="2017-09" db="EMBL/GenBank/DDBJ databases">
        <title>Depth-based differentiation of microbial function through sediment-hosted aquifers and enrichment of novel symbionts in the deep terrestrial subsurface.</title>
        <authorList>
            <person name="Probst A.J."/>
            <person name="Ladd B."/>
            <person name="Jarett J.K."/>
            <person name="Geller-Mcgrath D.E."/>
            <person name="Sieber C.M.K."/>
            <person name="Emerson J.B."/>
            <person name="Anantharaman K."/>
            <person name="Thomas B.C."/>
            <person name="Malmstrom R."/>
            <person name="Stieglmeier M."/>
            <person name="Klingl A."/>
            <person name="Woyke T."/>
            <person name="Ryan C.M."/>
            <person name="Banfield J.F."/>
        </authorList>
    </citation>
    <scope>NUCLEOTIDE SEQUENCE [LARGE SCALE GENOMIC DNA]</scope>
</reference>
<dbReference type="AlphaFoldDB" id="A0A2M7VL11"/>
<gene>
    <name evidence="1" type="ORF">COX73_01220</name>
</gene>